<dbReference type="SUPFAM" id="SSF48403">
    <property type="entry name" value="Ankyrin repeat"/>
    <property type="match status" value="1"/>
</dbReference>
<dbReference type="PROSITE" id="PS50088">
    <property type="entry name" value="ANK_REPEAT"/>
    <property type="match status" value="1"/>
</dbReference>
<dbReference type="OrthoDB" id="626167at2759"/>
<sequence length="262" mass="29280">MFQEDEARLLLRKLLRDRRGHNSANFGVCSNCLNARAAHSTFLPELCTELFRTPLHWTVRTGNLELVRAPLNSGADATIRHRVRAPVLGEPSSIVTFHYSPLNLAIAYHMHEIVGELLKRSHSTESSKRMEIGSSMLACTTTPFSRYLIHGSSYRIALQKTIEHLRKATCELSAPDYTGKTPILVALQNNAEERYIIKALLEATPGLPDMVLHDGDNFATFIVRCAETDHNATVWKLKKMTPFVKDINAVDNAGTMLCIIAL</sequence>
<proteinExistence type="predicted"/>
<evidence type="ECO:0000256" key="1">
    <source>
        <dbReference type="PROSITE-ProRule" id="PRU00023"/>
    </source>
</evidence>
<dbReference type="EMBL" id="ML986664">
    <property type="protein sequence ID" value="KAF2261113.1"/>
    <property type="molecule type" value="Genomic_DNA"/>
</dbReference>
<evidence type="ECO:0000313" key="2">
    <source>
        <dbReference type="EMBL" id="KAF2261113.1"/>
    </source>
</evidence>
<dbReference type="PROSITE" id="PS50297">
    <property type="entry name" value="ANK_REP_REGION"/>
    <property type="match status" value="1"/>
</dbReference>
<comment type="caution">
    <text evidence="2">The sequence shown here is derived from an EMBL/GenBank/DDBJ whole genome shotgun (WGS) entry which is preliminary data.</text>
</comment>
<keyword evidence="3" id="KW-1185">Reference proteome</keyword>
<protein>
    <recommendedName>
        <fullName evidence="4">Ankyrin repeat protein</fullName>
    </recommendedName>
</protein>
<gene>
    <name evidence="2" type="ORF">CC78DRAFT_363086</name>
</gene>
<accession>A0A9P4K2U7</accession>
<reference evidence="3" key="1">
    <citation type="journal article" date="2020" name="Stud. Mycol.">
        <title>101 Dothideomycetes genomes: A test case for predicting lifestyles and emergence of pathogens.</title>
        <authorList>
            <person name="Haridas S."/>
            <person name="Albert R."/>
            <person name="Binder M."/>
            <person name="Bloem J."/>
            <person name="LaButti K."/>
            <person name="Salamov A."/>
            <person name="Andreopoulos B."/>
            <person name="Baker S."/>
            <person name="Barry K."/>
            <person name="Bills G."/>
            <person name="Bluhm B."/>
            <person name="Cannon C."/>
            <person name="Castanera R."/>
            <person name="Culley D."/>
            <person name="Daum C."/>
            <person name="Ezra D."/>
            <person name="Gonzalez J."/>
            <person name="Henrissat B."/>
            <person name="Kuo A."/>
            <person name="Liang C."/>
            <person name="Lipzen A."/>
            <person name="Lutzoni F."/>
            <person name="Magnuson J."/>
            <person name="Mondo S."/>
            <person name="Nolan M."/>
            <person name="Ohm R."/>
            <person name="Pangilinan J."/>
            <person name="Park H.-J."/>
            <person name="Ramirez L."/>
            <person name="Alfaro M."/>
            <person name="Sun H."/>
            <person name="Tritt A."/>
            <person name="Yoshinaga Y."/>
            <person name="Zwiers L.-H."/>
            <person name="Turgeon B."/>
            <person name="Goodwin S."/>
            <person name="Spatafora J."/>
            <person name="Crous P."/>
            <person name="Grigoriev I."/>
        </authorList>
    </citation>
    <scope>NUCLEOTIDE SEQUENCE [LARGE SCALE GENOMIC DNA]</scope>
    <source>
        <strain evidence="3">CBS 304.66</strain>
    </source>
</reference>
<dbReference type="Gene3D" id="1.25.40.20">
    <property type="entry name" value="Ankyrin repeat-containing domain"/>
    <property type="match status" value="1"/>
</dbReference>
<organism evidence="2 3">
    <name type="scientific">Lojkania enalia</name>
    <dbReference type="NCBI Taxonomy" id="147567"/>
    <lineage>
        <taxon>Eukaryota</taxon>
        <taxon>Fungi</taxon>
        <taxon>Dikarya</taxon>
        <taxon>Ascomycota</taxon>
        <taxon>Pezizomycotina</taxon>
        <taxon>Dothideomycetes</taxon>
        <taxon>Pleosporomycetidae</taxon>
        <taxon>Pleosporales</taxon>
        <taxon>Pleosporales incertae sedis</taxon>
        <taxon>Lojkania</taxon>
    </lineage>
</organism>
<evidence type="ECO:0008006" key="4">
    <source>
        <dbReference type="Google" id="ProtNLM"/>
    </source>
</evidence>
<dbReference type="InterPro" id="IPR036770">
    <property type="entry name" value="Ankyrin_rpt-contain_sf"/>
</dbReference>
<name>A0A9P4K2U7_9PLEO</name>
<dbReference type="SMART" id="SM00248">
    <property type="entry name" value="ANK"/>
    <property type="match status" value="3"/>
</dbReference>
<dbReference type="Pfam" id="PF00023">
    <property type="entry name" value="Ank"/>
    <property type="match status" value="1"/>
</dbReference>
<feature type="repeat" description="ANK" evidence="1">
    <location>
        <begin position="50"/>
        <end position="82"/>
    </location>
</feature>
<dbReference type="Proteomes" id="UP000800093">
    <property type="component" value="Unassembled WGS sequence"/>
</dbReference>
<dbReference type="AlphaFoldDB" id="A0A9P4K2U7"/>
<keyword evidence="1" id="KW-0040">ANK repeat</keyword>
<evidence type="ECO:0000313" key="3">
    <source>
        <dbReference type="Proteomes" id="UP000800093"/>
    </source>
</evidence>
<dbReference type="InterPro" id="IPR002110">
    <property type="entry name" value="Ankyrin_rpt"/>
</dbReference>